<dbReference type="AlphaFoldDB" id="A0AAN0MNB2"/>
<dbReference type="KEGG" id="parl:PEC302110_33750"/>
<dbReference type="RefSeq" id="WP_338659343.1">
    <property type="nucleotide sequence ID" value="NZ_AP028908.1"/>
</dbReference>
<name>A0AAN0MNB2_9GAMM</name>
<accession>A0AAN0MNB2</accession>
<gene>
    <name evidence="1" type="ORF">PEC302110_33750</name>
</gene>
<sequence length="106" mass="12101">MEYNDGKAIFYENSEQGKFTDVVVKEESISFDMNHYGDNYTVSLKKKYGSLFKGVALKNTLNDVRYEIPVTARVVKDSETGLIIISGTEWVENGKDWMWFAEISIG</sequence>
<evidence type="ECO:0000313" key="1">
    <source>
        <dbReference type="EMBL" id="BES86278.1"/>
    </source>
</evidence>
<evidence type="ECO:0000313" key="2">
    <source>
        <dbReference type="Proteomes" id="UP001377830"/>
    </source>
</evidence>
<organism evidence="1 2">
    <name type="scientific">Pectobacterium araliae</name>
    <dbReference type="NCBI Taxonomy" id="3073862"/>
    <lineage>
        <taxon>Bacteria</taxon>
        <taxon>Pseudomonadati</taxon>
        <taxon>Pseudomonadota</taxon>
        <taxon>Gammaproteobacteria</taxon>
        <taxon>Enterobacterales</taxon>
        <taxon>Pectobacteriaceae</taxon>
        <taxon>Pectobacterium</taxon>
    </lineage>
</organism>
<keyword evidence="2" id="KW-1185">Reference proteome</keyword>
<protein>
    <submittedName>
        <fullName evidence="1">Uncharacterized protein</fullName>
    </submittedName>
</protein>
<dbReference type="EMBL" id="AP028908">
    <property type="protein sequence ID" value="BES86278.1"/>
    <property type="molecule type" value="Genomic_DNA"/>
</dbReference>
<reference evidence="2" key="1">
    <citation type="journal article" date="2024" name="Int. J. Syst. Evol. Microbiol.">
        <title>Pectobacterium araliae sp. nov., a pathogen causing bacterial soft rot of Japanese angelica tree in Japan.</title>
        <authorList>
            <person name="Sawada H."/>
            <person name="Someya N."/>
            <person name="Morohoshi T."/>
            <person name="Ono M."/>
            <person name="Satou M."/>
        </authorList>
    </citation>
    <scope>NUCLEOTIDE SEQUENCE [LARGE SCALE GENOMIC DNA]</scope>
    <source>
        <strain evidence="2">MAFF 302110</strain>
    </source>
</reference>
<proteinExistence type="predicted"/>
<dbReference type="Proteomes" id="UP001377830">
    <property type="component" value="Chromosome"/>
</dbReference>